<accession>A0A543FW39</accession>
<evidence type="ECO:0000313" key="5">
    <source>
        <dbReference type="EMBL" id="TQM38058.1"/>
    </source>
</evidence>
<gene>
    <name evidence="5" type="ORF">FB388_5282</name>
</gene>
<keyword evidence="2" id="KW-0812">Transmembrane</keyword>
<dbReference type="Proteomes" id="UP000319818">
    <property type="component" value="Unassembled WGS sequence"/>
</dbReference>
<feature type="signal peptide" evidence="3">
    <location>
        <begin position="1"/>
        <end position="26"/>
    </location>
</feature>
<evidence type="ECO:0000259" key="4">
    <source>
        <dbReference type="Pfam" id="PF07987"/>
    </source>
</evidence>
<feature type="domain" description="YncI copper-binding" evidence="4">
    <location>
        <begin position="33"/>
        <end position="163"/>
    </location>
</feature>
<dbReference type="OrthoDB" id="9810871at2"/>
<keyword evidence="2" id="KW-0472">Membrane</keyword>
<proteinExistence type="predicted"/>
<evidence type="ECO:0000256" key="2">
    <source>
        <dbReference type="SAM" id="Phobius"/>
    </source>
</evidence>
<protein>
    <submittedName>
        <fullName evidence="5">Uncharacterized protein YcnI</fullName>
    </submittedName>
</protein>
<keyword evidence="6" id="KW-1185">Reference proteome</keyword>
<dbReference type="PROSITE" id="PS51257">
    <property type="entry name" value="PROKAR_LIPOPROTEIN"/>
    <property type="match status" value="1"/>
</dbReference>
<feature type="transmembrane region" description="Helical" evidence="2">
    <location>
        <begin position="215"/>
        <end position="236"/>
    </location>
</feature>
<dbReference type="InterPro" id="IPR038507">
    <property type="entry name" value="YcnI-like_sf"/>
</dbReference>
<organism evidence="5 6">
    <name type="scientific">Pseudonocardia cypriaca</name>
    <dbReference type="NCBI Taxonomy" id="882449"/>
    <lineage>
        <taxon>Bacteria</taxon>
        <taxon>Bacillati</taxon>
        <taxon>Actinomycetota</taxon>
        <taxon>Actinomycetes</taxon>
        <taxon>Pseudonocardiales</taxon>
        <taxon>Pseudonocardiaceae</taxon>
        <taxon>Pseudonocardia</taxon>
    </lineage>
</organism>
<name>A0A543FW39_9PSEU</name>
<sequence>MACGRKFFPRLLAATFVSMACMLAFAPAASARVTVVPGEVQGGGTETFAVRLSNEQPDLVTTRLELSFPADVVIPRVEVAPVGKWRAKVDMRRVDPPVTVDGEEVDEAVASIVWTGGEIAPKQFEQFLVTAGPLPVGGGRLVLAAAQGYEDGTVDRWTGPARPGWPGAPTITITPSSDAAPADRPAESGRAPVQVGAGPAAAAAAVEPVSAGTGVLPWILLAVGVLVAGVATAVGYRQQERRKRLARRRLTSTKIRKLPTGAGRR</sequence>
<dbReference type="Gene3D" id="2.60.40.2230">
    <property type="entry name" value="Uncharacterised protein YcnI-like PF07987, DUF1775"/>
    <property type="match status" value="1"/>
</dbReference>
<reference evidence="5 6" key="1">
    <citation type="submission" date="2019-06" db="EMBL/GenBank/DDBJ databases">
        <title>Sequencing the genomes of 1000 actinobacteria strains.</title>
        <authorList>
            <person name="Klenk H.-P."/>
        </authorList>
    </citation>
    <scope>NUCLEOTIDE SEQUENCE [LARGE SCALE GENOMIC DNA]</scope>
    <source>
        <strain evidence="5 6">DSM 45511</strain>
    </source>
</reference>
<evidence type="ECO:0000256" key="3">
    <source>
        <dbReference type="SAM" id="SignalP"/>
    </source>
</evidence>
<dbReference type="CDD" id="cd08545">
    <property type="entry name" value="YcnI_like"/>
    <property type="match status" value="1"/>
</dbReference>
<keyword evidence="3" id="KW-0732">Signal</keyword>
<feature type="chain" id="PRO_5038482112" evidence="3">
    <location>
        <begin position="27"/>
        <end position="265"/>
    </location>
</feature>
<dbReference type="EMBL" id="VFPH01000002">
    <property type="protein sequence ID" value="TQM38058.1"/>
    <property type="molecule type" value="Genomic_DNA"/>
</dbReference>
<dbReference type="Pfam" id="PF07987">
    <property type="entry name" value="DUF1775"/>
    <property type="match status" value="1"/>
</dbReference>
<dbReference type="AlphaFoldDB" id="A0A543FW39"/>
<comment type="caution">
    <text evidence="5">The sequence shown here is derived from an EMBL/GenBank/DDBJ whole genome shotgun (WGS) entry which is preliminary data.</text>
</comment>
<dbReference type="InterPro" id="IPR012533">
    <property type="entry name" value="YcnI-copper_dom"/>
</dbReference>
<feature type="region of interest" description="Disordered" evidence="1">
    <location>
        <begin position="165"/>
        <end position="193"/>
    </location>
</feature>
<evidence type="ECO:0000256" key="1">
    <source>
        <dbReference type="SAM" id="MobiDB-lite"/>
    </source>
</evidence>
<keyword evidence="2" id="KW-1133">Transmembrane helix</keyword>
<evidence type="ECO:0000313" key="6">
    <source>
        <dbReference type="Proteomes" id="UP000319818"/>
    </source>
</evidence>